<gene>
    <name evidence="2" type="ORF">V1477_001687</name>
</gene>
<sequence length="1769" mass="196459">MYGKRLVYGYRAITRAKVTLSQRESTRFLDNAVAAINGLFAERASTEPVSISREGSAKRIPIRRQRVRSKLRTATNFQRRICPREIYRPFVVRTRNDPPLETASNRLEEIRGSVQRYKCLRSLKATNITNASDTITASDATRASKTSRVADATTASNATESNGRNRPSNRAKSTKVNKVNNRTRVTNETKNNNKVKATDETKPDDKNKVINATKANNKANVINAIKANNKIETTNSAKPDNRIENINATEANNKTETNIKTEPNNKTKANSEIMPNKNIVYSEQPDPNMPSTYMRAARISDSMPSNFRGHNKVEVKDVLVVGQDIAEVGDHLHRIALINNSMRVKEGTTNATLSDKLDNKNNIDPSAKTENQLKNITDDTNTDIINATKANNKANVINAIKANNKIETTNSAKPDNRIENINATEANNKTETNIKTEPNNKTKANSEIMPNKNIIYSEQPDPNMPSTYVRAARISDSMPSNFRGRNKVEVKDVLVVGQDMAEVGDHLHRIALINNSMRVKEGTTNATLSDKLDNKNNIDPSAKTENQLKNITDDTNTDIINATKANNKANVINAIKANNKIETTNSAKPDNRIENINATEANNKTETNIKTEPNNKTKANSEIMPNKNIVYSEQPDPNMPSTYMRAARISDSMPSNFRGRNKVEVKDVLVVGQDMAEVGDHLHRIALINNSMRVKEGTTNATLSDKLDNKNNIDPSAKTENQLKNITDDTNTDTNNKANVINAIKANNKIETTNSAKPDNRIENINATEANNKTETNIKTEPNNKTKANSEIMPNKNIVYSEQPDPNMPSTYMRAARISDSMPSNFRGRNKVEVKDVLVVGQDIAEVGDHLHRIALINNSMRVKEGTTNATLSDKLDNKNNIDPSAKTENQLKNITDNTNTDIINATKANNKANIINAIKANNKIETTNSAKPDNRIENINATEANNKTETNIKTEPNNKTKANSEIMPNKNIVYSEQPDPNMPSTYMRAARISDSMPSNFRGRNKVEVKDVLVVGQDIAEVGDHLHRIALINNSMRVKEGTTNATLSDKLDNKNNIDPSAKTENQLKNITDNTNTDIINATKANNKANIINAIKANNKIGTTNSAKPDNRIENINATEANNKTETNIKTEPNNKTKANSEIMPNKNIIYSEQPDPNMPSTYMRAARISDSMPSNFRGRNKVEVKDVLVVGQDMAEVGDHLHRIALINNSMRVKEGTTNATLSDKLDNKNNIDPSAKTENQLKNITDNTNTDIINATKANNKANVINAIKANNKIETTNSAKPDNRIENINATEANNKTETNIKTEPNNKTKANSEIMPNKNIIYSEQPDPNMPSTYMRAARISDSMPSNFRGRNKVEVKDVLVVGQDIAEVGDHLHRIALINNSMRVKEGTTNATLSDKLDNKNNIDPSAKTENQLKNITDDTNTDTNNKANVINAIKAKNKIETTNSAKPDNKIENINATEANNKTETNIKTEPNNKTKANSEIMPNKNIIYSEQPDPNMPSTYMRAARISDSMPSNFRGRNKVEVKDVLVVGQDMAEVGDHLHRIALINNGMRVKERTTNATLSDKLDNKNNIDPSAKTENQLKNITDDTNTANNKANVINAIKANNKIETTNSAKPDNKIENINATKANNKTETNIKTEPNNKTKANSEIMPNRNIIYSEQPDPNMPSTYMRAARISDSMPSNFRDRNKVEVKDVFVVGQDIAEVGDHVHRIALINNGMRVKERTTNATLSDKLDNKNNIDPSAKTKNQLKNITDNTNIDITKYY</sequence>
<feature type="region of interest" description="Disordered" evidence="1">
    <location>
        <begin position="703"/>
        <end position="735"/>
    </location>
</feature>
<feature type="region of interest" description="Disordered" evidence="1">
    <location>
        <begin position="138"/>
        <end position="205"/>
    </location>
</feature>
<organism evidence="2 3">
    <name type="scientific">Vespula maculifrons</name>
    <name type="common">Eastern yellow jacket</name>
    <name type="synonym">Wasp</name>
    <dbReference type="NCBI Taxonomy" id="7453"/>
    <lineage>
        <taxon>Eukaryota</taxon>
        <taxon>Metazoa</taxon>
        <taxon>Ecdysozoa</taxon>
        <taxon>Arthropoda</taxon>
        <taxon>Hexapoda</taxon>
        <taxon>Insecta</taxon>
        <taxon>Pterygota</taxon>
        <taxon>Neoptera</taxon>
        <taxon>Endopterygota</taxon>
        <taxon>Hymenoptera</taxon>
        <taxon>Apocrita</taxon>
        <taxon>Aculeata</taxon>
        <taxon>Vespoidea</taxon>
        <taxon>Vespidae</taxon>
        <taxon>Vespinae</taxon>
        <taxon>Vespula</taxon>
    </lineage>
</organism>
<evidence type="ECO:0000256" key="1">
    <source>
        <dbReference type="SAM" id="MobiDB-lite"/>
    </source>
</evidence>
<accession>A0ABD2CYG5</accession>
<feature type="region of interest" description="Disordered" evidence="1">
    <location>
        <begin position="1568"/>
        <end position="1595"/>
    </location>
</feature>
<dbReference type="EMBL" id="JAYRBN010000025">
    <property type="protein sequence ID" value="KAL2750191.1"/>
    <property type="molecule type" value="Genomic_DNA"/>
</dbReference>
<feature type="compositionally biased region" description="Polar residues" evidence="1">
    <location>
        <begin position="1575"/>
        <end position="1586"/>
    </location>
</feature>
<feature type="compositionally biased region" description="Basic and acidic residues" evidence="1">
    <location>
        <begin position="196"/>
        <end position="205"/>
    </location>
</feature>
<name>A0ABD2CYG5_VESMC</name>
<feature type="region of interest" description="Disordered" evidence="1">
    <location>
        <begin position="1400"/>
        <end position="1429"/>
    </location>
</feature>
<feature type="compositionally biased region" description="Polar residues" evidence="1">
    <location>
        <begin position="1406"/>
        <end position="1419"/>
    </location>
</feature>
<protein>
    <submittedName>
        <fullName evidence="2">Homeobox protein 4-like</fullName>
    </submittedName>
</protein>
<dbReference type="Proteomes" id="UP001607303">
    <property type="component" value="Unassembled WGS sequence"/>
</dbReference>
<feature type="compositionally biased region" description="Polar residues" evidence="1">
    <location>
        <begin position="712"/>
        <end position="725"/>
    </location>
</feature>
<feature type="compositionally biased region" description="Low complexity" evidence="1">
    <location>
        <begin position="176"/>
        <end position="195"/>
    </location>
</feature>
<feature type="compositionally biased region" description="Polar residues" evidence="1">
    <location>
        <begin position="138"/>
        <end position="166"/>
    </location>
</feature>
<comment type="caution">
    <text evidence="2">The sequence shown here is derived from an EMBL/GenBank/DDBJ whole genome shotgun (WGS) entry which is preliminary data.</text>
</comment>
<keyword evidence="3" id="KW-1185">Reference proteome</keyword>
<evidence type="ECO:0000313" key="2">
    <source>
        <dbReference type="EMBL" id="KAL2750191.1"/>
    </source>
</evidence>
<evidence type="ECO:0000313" key="3">
    <source>
        <dbReference type="Proteomes" id="UP001607303"/>
    </source>
</evidence>
<proteinExistence type="predicted"/>
<reference evidence="2 3" key="1">
    <citation type="journal article" date="2024" name="Ann. Entomol. Soc. Am.">
        <title>Genomic analyses of the southern and eastern yellowjacket wasps (Hymenoptera: Vespidae) reveal evolutionary signatures of social life.</title>
        <authorList>
            <person name="Catto M.A."/>
            <person name="Caine P.B."/>
            <person name="Orr S.E."/>
            <person name="Hunt B.G."/>
            <person name="Goodisman M.A.D."/>
        </authorList>
    </citation>
    <scope>NUCLEOTIDE SEQUENCE [LARGE SCALE GENOMIC DNA]</scope>
    <source>
        <strain evidence="2">232</strain>
        <tissue evidence="2">Head and thorax</tissue>
    </source>
</reference>